<sequence length="895" mass="99547">MGQISDRQSTPPNQVETTGPRQSTRLCTPLARPGFIQTHPDSRRAVQVESEQSSLSEPNQSNRHPKSRYKDHPHLQAGGNTSSGTSGNMTTDVNRSTESGPGVDLAQDSDEENSKAVKAKPKNVKGGFDNPKLYFFDGAPAPGQDKGLTYKCRWCPKSVRVPLSTISNLKTHRDGSMTSTGVRKACPGRNSAISNGANIPPSADEESAALKKKENASGTLVAYVHKGRFDVKTFNKLVLFWMICQSLPWTRIEDFHLGVAFDYGNATAELYSRTWAAVYARKLYLTLQEQVIKDIKDSGSKVSLVADVWTTKGNHKAFIGISVCYINNDWQYVLRHLALKYISWHHNGKYLAAPFANVMTKHGLHNQIHALTTDSGSNNFTMAKEIAAIIRQKNGDSDHYIDNHPRCFCHVLALILGAGLRSLKLQNQIQPPKSKPDFFPELETIEEVVEPDGVYVDLTEDVDVQPQEINDLDDRDEVDPDDASEGELSEDDQDKTPTDPTDKASKTGSTAGGIGHTLVKVDYISRRICSSTAKRAEFKLVSQKIGYKGPQLIPGYGIRWNVAYDSWTRAYAARKVIVQLLNDESDKYAGKSTAGHFFKGYEVSNKEWQDLNSLNQVLEEFLATTLRMEGDGTSSAMVLYEYSRLISFLETRKKSPEFSVLLPMFDPMIKVANKYLNLALRCHAILLATMFHPAWRLSLIRDKFPEHFEIAEGILTRAFQAKLHDHQKSNPPPTTDLSHVEDSEDDEFNYYPEKKGASQEIDELKKYKDGAWPLSKKADPLSWWKAHASEFPQLALVARDVLACAGSSSTVERTFSAAADVCAPVRSSLAAETIERCVSSHMWLRSGIKAGGEFADPQRVIDAAESNKKFSTQLAKIDNSSKCHKIKHVASNKNK</sequence>
<feature type="region of interest" description="Disordered" evidence="1">
    <location>
        <begin position="459"/>
        <end position="511"/>
    </location>
</feature>
<dbReference type="OrthoDB" id="2506739at2759"/>
<dbReference type="EMBL" id="VSWC01000119">
    <property type="protein sequence ID" value="KAA1082911.1"/>
    <property type="molecule type" value="Genomic_DNA"/>
</dbReference>
<accession>A0A5B0N0Z3</accession>
<feature type="compositionally biased region" description="Basic and acidic residues" evidence="1">
    <location>
        <begin position="494"/>
        <end position="505"/>
    </location>
</feature>
<dbReference type="EMBL" id="VDEP01000205">
    <property type="protein sequence ID" value="KAA1124149.1"/>
    <property type="molecule type" value="Genomic_DNA"/>
</dbReference>
<reference evidence="5 6" key="1">
    <citation type="submission" date="2019-05" db="EMBL/GenBank/DDBJ databases">
        <title>Emergence of the Ug99 lineage of the wheat stem rust pathogen through somatic hybridization.</title>
        <authorList>
            <person name="Li F."/>
            <person name="Upadhyaya N.M."/>
            <person name="Sperschneider J."/>
            <person name="Matny O."/>
            <person name="Nguyen-Phuc H."/>
            <person name="Mago R."/>
            <person name="Raley C."/>
            <person name="Miller M.E."/>
            <person name="Silverstein K.A.T."/>
            <person name="Henningsen E."/>
            <person name="Hirsch C.D."/>
            <person name="Visser B."/>
            <person name="Pretorius Z.A."/>
            <person name="Steffenson B.J."/>
            <person name="Schwessinger B."/>
            <person name="Dodds P.N."/>
            <person name="Figueroa M."/>
        </authorList>
    </citation>
    <scope>NUCLEOTIDE SEQUENCE [LARGE SCALE GENOMIC DNA]</scope>
    <source>
        <strain evidence="3">21-0</strain>
        <strain evidence="4 6">Ug99</strain>
    </source>
</reference>
<dbReference type="SUPFAM" id="SSF53098">
    <property type="entry name" value="Ribonuclease H-like"/>
    <property type="match status" value="1"/>
</dbReference>
<feature type="domain" description="HAT C-terminal dimerisation" evidence="2">
    <location>
        <begin position="772"/>
        <end position="844"/>
    </location>
</feature>
<dbReference type="PANTHER" id="PTHR47501">
    <property type="entry name" value="TRANSPOSASE-RELATED"/>
    <property type="match status" value="1"/>
</dbReference>
<organism evidence="3 5">
    <name type="scientific">Puccinia graminis f. sp. tritici</name>
    <dbReference type="NCBI Taxonomy" id="56615"/>
    <lineage>
        <taxon>Eukaryota</taxon>
        <taxon>Fungi</taxon>
        <taxon>Dikarya</taxon>
        <taxon>Basidiomycota</taxon>
        <taxon>Pucciniomycotina</taxon>
        <taxon>Pucciniomycetes</taxon>
        <taxon>Pucciniales</taxon>
        <taxon>Pucciniaceae</taxon>
        <taxon>Puccinia</taxon>
    </lineage>
</organism>
<protein>
    <recommendedName>
        <fullName evidence="2">HAT C-terminal dimerisation domain-containing protein</fullName>
    </recommendedName>
</protein>
<feature type="compositionally biased region" description="Polar residues" evidence="1">
    <location>
        <begin position="1"/>
        <end position="26"/>
    </location>
</feature>
<evidence type="ECO:0000313" key="3">
    <source>
        <dbReference type="EMBL" id="KAA1082911.1"/>
    </source>
</evidence>
<dbReference type="Proteomes" id="UP000325313">
    <property type="component" value="Unassembled WGS sequence"/>
</dbReference>
<evidence type="ECO:0000313" key="6">
    <source>
        <dbReference type="Proteomes" id="UP000325313"/>
    </source>
</evidence>
<dbReference type="Pfam" id="PF05699">
    <property type="entry name" value="Dimer_Tnp_hAT"/>
    <property type="match status" value="1"/>
</dbReference>
<evidence type="ECO:0000256" key="1">
    <source>
        <dbReference type="SAM" id="MobiDB-lite"/>
    </source>
</evidence>
<gene>
    <name evidence="3" type="ORF">PGT21_020129</name>
    <name evidence="4" type="ORF">PGTUg99_030199</name>
</gene>
<feature type="compositionally biased region" description="Acidic residues" evidence="1">
    <location>
        <begin position="470"/>
        <end position="493"/>
    </location>
</feature>
<dbReference type="Proteomes" id="UP000324748">
    <property type="component" value="Unassembled WGS sequence"/>
</dbReference>
<keyword evidence="5" id="KW-1185">Reference proteome</keyword>
<feature type="compositionally biased region" description="Low complexity" evidence="1">
    <location>
        <begin position="78"/>
        <end position="91"/>
    </location>
</feature>
<feature type="compositionally biased region" description="Low complexity" evidence="1">
    <location>
        <begin position="47"/>
        <end position="57"/>
    </location>
</feature>
<evidence type="ECO:0000259" key="2">
    <source>
        <dbReference type="Pfam" id="PF05699"/>
    </source>
</evidence>
<dbReference type="GO" id="GO:0046983">
    <property type="term" value="F:protein dimerization activity"/>
    <property type="evidence" value="ECO:0007669"/>
    <property type="project" value="InterPro"/>
</dbReference>
<dbReference type="AlphaFoldDB" id="A0A5B0N0Z3"/>
<dbReference type="InterPro" id="IPR012337">
    <property type="entry name" value="RNaseH-like_sf"/>
</dbReference>
<evidence type="ECO:0000313" key="5">
    <source>
        <dbReference type="Proteomes" id="UP000324748"/>
    </source>
</evidence>
<evidence type="ECO:0000313" key="4">
    <source>
        <dbReference type="EMBL" id="KAA1124149.1"/>
    </source>
</evidence>
<feature type="region of interest" description="Disordered" evidence="1">
    <location>
        <begin position="1"/>
        <end position="124"/>
    </location>
</feature>
<name>A0A5B0N0Z3_PUCGR</name>
<comment type="caution">
    <text evidence="3">The sequence shown here is derived from an EMBL/GenBank/DDBJ whole genome shotgun (WGS) entry which is preliminary data.</text>
</comment>
<dbReference type="PANTHER" id="PTHR47501:SF5">
    <property type="entry name" value="HAT C-TERMINAL DIMERISATION DOMAIN-CONTAINING PROTEIN"/>
    <property type="match status" value="1"/>
</dbReference>
<proteinExistence type="predicted"/>
<dbReference type="InterPro" id="IPR008906">
    <property type="entry name" value="HATC_C_dom"/>
</dbReference>